<dbReference type="GO" id="GO:0050135">
    <property type="term" value="F:NADP+ nucleosidase activity"/>
    <property type="evidence" value="ECO:0007669"/>
    <property type="project" value="InterPro"/>
</dbReference>
<protein>
    <recommendedName>
        <fullName evidence="1">CD-NTase-associated protein 12/Pycsar effector protein TIR domain-containing protein</fullName>
    </recommendedName>
</protein>
<evidence type="ECO:0000259" key="1">
    <source>
        <dbReference type="Pfam" id="PF10137"/>
    </source>
</evidence>
<dbReference type="RefSeq" id="WP_088621123.1">
    <property type="nucleotide sequence ID" value="NZ_CP022129.1"/>
</dbReference>
<keyword evidence="3" id="KW-1185">Reference proteome</keyword>
<dbReference type="Proteomes" id="UP000197019">
    <property type="component" value="Chromosome"/>
</dbReference>
<dbReference type="OrthoDB" id="5497289at2"/>
<feature type="domain" description="CD-NTase-associated protein 12/Pycsar effector protein TIR" evidence="1">
    <location>
        <begin position="131"/>
        <end position="247"/>
    </location>
</feature>
<dbReference type="Pfam" id="PF10137">
    <property type="entry name" value="CAP12-PCTIR_TIR"/>
    <property type="match status" value="1"/>
</dbReference>
<reference evidence="2 3" key="1">
    <citation type="submission" date="2017-06" db="EMBL/GenBank/DDBJ databases">
        <title>Genome Sequencing of the methanotroph Methylovulum psychrotolerants str. HV10-M2 isolated from a high-altitude environment.</title>
        <authorList>
            <person name="Mateos-Rivera A."/>
        </authorList>
    </citation>
    <scope>NUCLEOTIDE SEQUENCE [LARGE SCALE GENOMIC DNA]</scope>
    <source>
        <strain evidence="2 3">HV10_M2</strain>
    </source>
</reference>
<sequence>MSFFFSLTFYIDKNGNQQLNEEGVNFSGLLSVHIDGTLKTLHNAAFIENHARENMAVKAVWLGNDHWETKQNYEVNQDYEDCTLILVDESIAEKACDSLIGIQYFTIMAVTWLFQRNLNIKKPIENASPGKVFIVHGSDCPEKTEIAHFIEKLGFEAIILDEQTYAGKASIHKIEEYKNIGFAIILYTPCDVGGRHFKLLMARAEQDVVFKHGYLIAKLGSERVCALVEGNVQLPTDIRWVVYTQLDDSGAWKQTIIRKMRDVGYKIDINKE</sequence>
<proteinExistence type="predicted"/>
<evidence type="ECO:0000313" key="3">
    <source>
        <dbReference type="Proteomes" id="UP000197019"/>
    </source>
</evidence>
<evidence type="ECO:0000313" key="2">
    <source>
        <dbReference type="EMBL" id="ASF48253.1"/>
    </source>
</evidence>
<name>A0A1Z4C3Z3_9GAMM</name>
<dbReference type="EMBL" id="CP022129">
    <property type="protein sequence ID" value="ASF48253.1"/>
    <property type="molecule type" value="Genomic_DNA"/>
</dbReference>
<dbReference type="InterPro" id="IPR019302">
    <property type="entry name" value="CAP12/PCTIR_TIR_dom"/>
</dbReference>
<gene>
    <name evidence="2" type="ORF">CEK71_20515</name>
</gene>
<organism evidence="2 3">
    <name type="scientific">Methylovulum psychrotolerans</name>
    <dbReference type="NCBI Taxonomy" id="1704499"/>
    <lineage>
        <taxon>Bacteria</taxon>
        <taxon>Pseudomonadati</taxon>
        <taxon>Pseudomonadota</taxon>
        <taxon>Gammaproteobacteria</taxon>
        <taxon>Methylococcales</taxon>
        <taxon>Methylococcaceae</taxon>
        <taxon>Methylovulum</taxon>
    </lineage>
</organism>
<dbReference type="AlphaFoldDB" id="A0A1Z4C3Z3"/>
<accession>A0A1Z4C3Z3</accession>
<dbReference type="KEGG" id="mpsy:CEK71_20515"/>